<comment type="caution">
    <text evidence="2">The sequence shown here is derived from an EMBL/GenBank/DDBJ whole genome shotgun (WGS) entry which is preliminary data.</text>
</comment>
<evidence type="ECO:0000313" key="3">
    <source>
        <dbReference type="Proteomes" id="UP000265515"/>
    </source>
</evidence>
<evidence type="ECO:0000256" key="1">
    <source>
        <dbReference type="SAM" id="MobiDB-lite"/>
    </source>
</evidence>
<evidence type="ECO:0000313" key="2">
    <source>
        <dbReference type="EMBL" id="GBG81553.1"/>
    </source>
</evidence>
<feature type="region of interest" description="Disordered" evidence="1">
    <location>
        <begin position="248"/>
        <end position="333"/>
    </location>
</feature>
<dbReference type="Proteomes" id="UP000265515">
    <property type="component" value="Unassembled WGS sequence"/>
</dbReference>
<organism evidence="2 3">
    <name type="scientific">Chara braunii</name>
    <name type="common">Braun's stonewort</name>
    <dbReference type="NCBI Taxonomy" id="69332"/>
    <lineage>
        <taxon>Eukaryota</taxon>
        <taxon>Viridiplantae</taxon>
        <taxon>Streptophyta</taxon>
        <taxon>Charophyceae</taxon>
        <taxon>Charales</taxon>
        <taxon>Characeae</taxon>
        <taxon>Chara</taxon>
    </lineage>
</organism>
<accession>A0A388LH45</accession>
<feature type="region of interest" description="Disordered" evidence="1">
    <location>
        <begin position="172"/>
        <end position="227"/>
    </location>
</feature>
<keyword evidence="3" id="KW-1185">Reference proteome</keyword>
<feature type="compositionally biased region" description="Basic and acidic residues" evidence="1">
    <location>
        <begin position="270"/>
        <end position="302"/>
    </location>
</feature>
<feature type="region of interest" description="Disordered" evidence="1">
    <location>
        <begin position="1"/>
        <end position="26"/>
    </location>
</feature>
<name>A0A388LH45_CHABU</name>
<dbReference type="AlphaFoldDB" id="A0A388LH45"/>
<proteinExistence type="predicted"/>
<dbReference type="Gramene" id="GBG81553">
    <property type="protein sequence ID" value="GBG81553"/>
    <property type="gene ID" value="CBR_g32543"/>
</dbReference>
<dbReference type="EMBL" id="BFEA01000378">
    <property type="protein sequence ID" value="GBG81553.1"/>
    <property type="molecule type" value="Genomic_DNA"/>
</dbReference>
<sequence length="333" mass="36278">MASAKNTSTSVGPSAPGEGRPLQQSTPPYFHTRDAQWFLDFVVQGNLVGLAVFMRPTCVLDAEGSDNVLPLGTIVSFFKISGGLFKLHTNVLYDQCRLPYRGVKGVIVPIKSFAGYGSNMPLCPHFKGLYDGYSKRLPPPVEYLDLALMVPKERPVLPREYVFRLLPAHEGSSGLGQETPETPVRHGSAIHDAGGQGKGHARSIQTQVDPDAPGNMSDLHSPDAGTLRVGTPKILKVFCQGDTYSLRDETRRESGRSGQEVGGNEAEGMDAVRDSSCREPTSSEKKRERQRMVREEVAEETRHMKRMKGHSEQMIGGDEGAVGERASGKMTPA</sequence>
<protein>
    <submittedName>
        <fullName evidence="2">Uncharacterized protein</fullName>
    </submittedName>
</protein>
<reference evidence="2 3" key="1">
    <citation type="journal article" date="2018" name="Cell">
        <title>The Chara Genome: Secondary Complexity and Implications for Plant Terrestrialization.</title>
        <authorList>
            <person name="Nishiyama T."/>
            <person name="Sakayama H."/>
            <person name="Vries J.D."/>
            <person name="Buschmann H."/>
            <person name="Saint-Marcoux D."/>
            <person name="Ullrich K.K."/>
            <person name="Haas F.B."/>
            <person name="Vanderstraeten L."/>
            <person name="Becker D."/>
            <person name="Lang D."/>
            <person name="Vosolsobe S."/>
            <person name="Rombauts S."/>
            <person name="Wilhelmsson P.K.I."/>
            <person name="Janitza P."/>
            <person name="Kern R."/>
            <person name="Heyl A."/>
            <person name="Rumpler F."/>
            <person name="Villalobos L.I.A.C."/>
            <person name="Clay J.M."/>
            <person name="Skokan R."/>
            <person name="Toyoda A."/>
            <person name="Suzuki Y."/>
            <person name="Kagoshima H."/>
            <person name="Schijlen E."/>
            <person name="Tajeshwar N."/>
            <person name="Catarino B."/>
            <person name="Hetherington A.J."/>
            <person name="Saltykova A."/>
            <person name="Bonnot C."/>
            <person name="Breuninger H."/>
            <person name="Symeonidi A."/>
            <person name="Radhakrishnan G.V."/>
            <person name="Van Nieuwerburgh F."/>
            <person name="Deforce D."/>
            <person name="Chang C."/>
            <person name="Karol K.G."/>
            <person name="Hedrich R."/>
            <person name="Ulvskov P."/>
            <person name="Glockner G."/>
            <person name="Delwiche C.F."/>
            <person name="Petrasek J."/>
            <person name="Van de Peer Y."/>
            <person name="Friml J."/>
            <person name="Beilby M."/>
            <person name="Dolan L."/>
            <person name="Kohara Y."/>
            <person name="Sugano S."/>
            <person name="Fujiyama A."/>
            <person name="Delaux P.-M."/>
            <person name="Quint M."/>
            <person name="TheiBen G."/>
            <person name="Hagemann M."/>
            <person name="Harholt J."/>
            <person name="Dunand C."/>
            <person name="Zachgo S."/>
            <person name="Langdale J."/>
            <person name="Maumus F."/>
            <person name="Straeten D.V.D."/>
            <person name="Gould S.B."/>
            <person name="Rensing S.A."/>
        </authorList>
    </citation>
    <scope>NUCLEOTIDE SEQUENCE [LARGE SCALE GENOMIC DNA]</scope>
    <source>
        <strain evidence="2 3">S276</strain>
    </source>
</reference>
<feature type="compositionally biased region" description="Polar residues" evidence="1">
    <location>
        <begin position="1"/>
        <end position="12"/>
    </location>
</feature>
<gene>
    <name evidence="2" type="ORF">CBR_g32543</name>
</gene>